<evidence type="ECO:0000256" key="1">
    <source>
        <dbReference type="SAM" id="MobiDB-lite"/>
    </source>
</evidence>
<dbReference type="AlphaFoldDB" id="G0V1T8"/>
<accession>G0V1T8</accession>
<feature type="region of interest" description="Disordered" evidence="1">
    <location>
        <begin position="243"/>
        <end position="274"/>
    </location>
</feature>
<feature type="compositionally biased region" description="Polar residues" evidence="1">
    <location>
        <begin position="331"/>
        <end position="341"/>
    </location>
</feature>
<gene>
    <name evidence="2" type="ORF">TCIL3000_11_10860</name>
</gene>
<sequence length="468" mass="50446">MPGCGLTEQVEAIAWESSALPTALAPHQILDIFSALEKNSTELSKGKGFLFGVDSIASRSSSFLVSNGCPPSARITSSFAAAAAHSELGRMMSWFAGSVVSLFVNGVKSGVGFPQQWEEYLHQCPGLKEFRFELQGFSTLFAFLLCQLAAVESSLSVSGVSGDVSPSLETGLPGLQAGAQNLAVSDVEDGTLRSAVPNFPRCPVVPSLKPQSIIHKKRNKFNTVESSDISSNPLLSRMAELQRAANKPGGRRLSLPPPSVPGEEGASGNLLSQFSNGSMASATLRQQILPQTSFRCTEQLSTQNHDENLTDRPHTNHRETNPTLPAEDPSHISSSRATLQSSGARHASVSCINLSLTPQPIASVTSILCSSANGKYSRLTGTRRTDGEGSGTGEQNRSEHTVRGRVDHTNGYSRAELNSLPRVKEYEEKMRANELAKLYGVRNITNYSQRDEDDFKAHMNALRELLDE</sequence>
<feature type="compositionally biased region" description="Basic and acidic residues" evidence="1">
    <location>
        <begin position="304"/>
        <end position="320"/>
    </location>
</feature>
<name>G0V1T8_TRYCI</name>
<dbReference type="VEuPathDB" id="TriTrypDB:TcIL3000.11.10860"/>
<feature type="region of interest" description="Disordered" evidence="1">
    <location>
        <begin position="304"/>
        <end position="341"/>
    </location>
</feature>
<proteinExistence type="predicted"/>
<reference evidence="2" key="1">
    <citation type="journal article" date="2012" name="Proc. Natl. Acad. Sci. U.S.A.">
        <title>Antigenic diversity is generated by distinct evolutionary mechanisms in African trypanosome species.</title>
        <authorList>
            <person name="Jackson A.P."/>
            <person name="Berry A."/>
            <person name="Aslett M."/>
            <person name="Allison H.C."/>
            <person name="Burton P."/>
            <person name="Vavrova-Anderson J."/>
            <person name="Brown R."/>
            <person name="Browne H."/>
            <person name="Corton N."/>
            <person name="Hauser H."/>
            <person name="Gamble J."/>
            <person name="Gilderthorp R."/>
            <person name="Marcello L."/>
            <person name="McQuillan J."/>
            <person name="Otto T.D."/>
            <person name="Quail M.A."/>
            <person name="Sanders M.J."/>
            <person name="van Tonder A."/>
            <person name="Ginger M.L."/>
            <person name="Field M.C."/>
            <person name="Barry J.D."/>
            <person name="Hertz-Fowler C."/>
            <person name="Berriman M."/>
        </authorList>
    </citation>
    <scope>NUCLEOTIDE SEQUENCE</scope>
    <source>
        <strain evidence="2">IL3000</strain>
    </source>
</reference>
<feature type="region of interest" description="Disordered" evidence="1">
    <location>
        <begin position="379"/>
        <end position="401"/>
    </location>
</feature>
<dbReference type="EMBL" id="HE575324">
    <property type="protein sequence ID" value="CCC95609.1"/>
    <property type="molecule type" value="Genomic_DNA"/>
</dbReference>
<evidence type="ECO:0000313" key="2">
    <source>
        <dbReference type="EMBL" id="CCC95609.1"/>
    </source>
</evidence>
<organism evidence="2">
    <name type="scientific">Trypanosoma congolense (strain IL3000)</name>
    <dbReference type="NCBI Taxonomy" id="1068625"/>
    <lineage>
        <taxon>Eukaryota</taxon>
        <taxon>Discoba</taxon>
        <taxon>Euglenozoa</taxon>
        <taxon>Kinetoplastea</taxon>
        <taxon>Metakinetoplastina</taxon>
        <taxon>Trypanosomatida</taxon>
        <taxon>Trypanosomatidae</taxon>
        <taxon>Trypanosoma</taxon>
        <taxon>Nannomonas</taxon>
    </lineage>
</organism>
<protein>
    <submittedName>
        <fullName evidence="2">Uncharacterized protein TCIL3000_11_10860</fullName>
    </submittedName>
</protein>